<protein>
    <submittedName>
        <fullName evidence="7">Collagen-like protein</fullName>
    </submittedName>
</protein>
<keyword evidence="7" id="KW-0176">Collagen</keyword>
<dbReference type="Gene3D" id="2.60.120.970">
    <property type="match status" value="1"/>
</dbReference>
<keyword evidence="3 5" id="KW-0732">Signal</keyword>
<evidence type="ECO:0000313" key="8">
    <source>
        <dbReference type="Proteomes" id="UP000676169"/>
    </source>
</evidence>
<evidence type="ECO:0000256" key="2">
    <source>
        <dbReference type="ARBA" id="ARBA00022525"/>
    </source>
</evidence>
<name>A0A975GAB6_9BACT</name>
<keyword evidence="2" id="KW-0964">Secreted</keyword>
<evidence type="ECO:0000256" key="3">
    <source>
        <dbReference type="ARBA" id="ARBA00022729"/>
    </source>
</evidence>
<dbReference type="InterPro" id="IPR055372">
    <property type="entry name" value="CBM96"/>
</dbReference>
<reference evidence="7" key="1">
    <citation type="submission" date="2021-04" db="EMBL/GenBank/DDBJ databases">
        <title>Luteolibacter sp. 32A isolated from the skin of an Anderson's salamander (Ambystoma andersonii).</title>
        <authorList>
            <person name="Spergser J."/>
            <person name="Busse H.-J."/>
        </authorList>
    </citation>
    <scope>NUCLEOTIDE SEQUENCE</scope>
    <source>
        <strain evidence="7">32A</strain>
    </source>
</reference>
<dbReference type="RefSeq" id="WP_211631689.1">
    <property type="nucleotide sequence ID" value="NZ_CP073100.1"/>
</dbReference>
<dbReference type="PANTHER" id="PTHR24637:SF421">
    <property type="entry name" value="CUTICLE COLLAGEN DPY-2"/>
    <property type="match status" value="1"/>
</dbReference>
<dbReference type="GO" id="GO:0005576">
    <property type="term" value="C:extracellular region"/>
    <property type="evidence" value="ECO:0007669"/>
    <property type="project" value="UniProtKB-SubCell"/>
</dbReference>
<feature type="chain" id="PRO_5037823257" evidence="5">
    <location>
        <begin position="26"/>
        <end position="455"/>
    </location>
</feature>
<dbReference type="EMBL" id="CP073100">
    <property type="protein sequence ID" value="QUE51550.1"/>
    <property type="molecule type" value="Genomic_DNA"/>
</dbReference>
<accession>A0A975GAB6</accession>
<keyword evidence="8" id="KW-1185">Reference proteome</keyword>
<gene>
    <name evidence="7" type="ORF">KBB96_01340</name>
</gene>
<dbReference type="Pfam" id="PF24517">
    <property type="entry name" value="CBM96"/>
    <property type="match status" value="1"/>
</dbReference>
<evidence type="ECO:0000259" key="6">
    <source>
        <dbReference type="Pfam" id="PF24517"/>
    </source>
</evidence>
<proteinExistence type="predicted"/>
<evidence type="ECO:0000256" key="4">
    <source>
        <dbReference type="SAM" id="MobiDB-lite"/>
    </source>
</evidence>
<dbReference type="Gene3D" id="1.20.5.320">
    <property type="entry name" value="6-Phosphogluconate Dehydrogenase, domain 3"/>
    <property type="match status" value="1"/>
</dbReference>
<feature type="compositionally biased region" description="Low complexity" evidence="4">
    <location>
        <begin position="200"/>
        <end position="249"/>
    </location>
</feature>
<evidence type="ECO:0000313" key="7">
    <source>
        <dbReference type="EMBL" id="QUE51550.1"/>
    </source>
</evidence>
<dbReference type="Proteomes" id="UP000676169">
    <property type="component" value="Chromosome"/>
</dbReference>
<sequence length="455" mass="46055">MTPTLKSTWFRGLAIGCLGTTVAHATLIDVTQDTYTTTGTAANSGKVGNIAVSKKETGFLDFDLSSLPASITADNIQQANLRLFFRTTTGTGAITVAPATAAWNEDTLTGKNAPGIGATLSTIDATDIRDYTAVVVDVTNLVKDWVTNPANNNGITLKTADATLRTLIDSKENALTGKAASLDITITSAGPQGAPGPQGPQGATGPQGLQGPQGAAGATGPQGPAGSTGPQGATGPVGPAGPQGAVGPQGPTGPQGPVGPQGPAGVTDAPELVYFLGAFNAATTYAKNDLVTSSTADTYFYSLADGNTGNTPESSPASWTGVSLSQLKSIRKQMILNAPGFTSLVSIKLTGTETAGGRIFYTNRATDGGSQIATEQGVLQFLATANSITATVDTTDKLHLGTVNSGATPGFFNPGSQPGVSVFDNVSFSSPAPIMVHEVTFRILNVSGAKLRLEP</sequence>
<organism evidence="7 8">
    <name type="scientific">Luteolibacter ambystomatis</name>
    <dbReference type="NCBI Taxonomy" id="2824561"/>
    <lineage>
        <taxon>Bacteria</taxon>
        <taxon>Pseudomonadati</taxon>
        <taxon>Verrucomicrobiota</taxon>
        <taxon>Verrucomicrobiia</taxon>
        <taxon>Verrucomicrobiales</taxon>
        <taxon>Verrucomicrobiaceae</taxon>
        <taxon>Luteolibacter</taxon>
    </lineage>
</organism>
<evidence type="ECO:0000256" key="1">
    <source>
        <dbReference type="ARBA" id="ARBA00004613"/>
    </source>
</evidence>
<dbReference type="NCBIfam" id="NF033679">
    <property type="entry name" value="DNRLRE_dom"/>
    <property type="match status" value="1"/>
</dbReference>
<comment type="subcellular location">
    <subcellularLocation>
        <location evidence="1">Secreted</location>
    </subcellularLocation>
</comment>
<dbReference type="AlphaFoldDB" id="A0A975GAB6"/>
<dbReference type="PANTHER" id="PTHR24637">
    <property type="entry name" value="COLLAGEN"/>
    <property type="match status" value="1"/>
</dbReference>
<dbReference type="KEGG" id="lamb:KBB96_01340"/>
<evidence type="ECO:0000256" key="5">
    <source>
        <dbReference type="SAM" id="SignalP"/>
    </source>
</evidence>
<dbReference type="Pfam" id="PF01391">
    <property type="entry name" value="Collagen"/>
    <property type="match status" value="1"/>
</dbReference>
<feature type="signal peptide" evidence="5">
    <location>
        <begin position="1"/>
        <end position="25"/>
    </location>
</feature>
<feature type="domain" description="Carbohydrate-binding module family 96" evidence="6">
    <location>
        <begin position="29"/>
        <end position="175"/>
    </location>
</feature>
<feature type="region of interest" description="Disordered" evidence="4">
    <location>
        <begin position="187"/>
        <end position="265"/>
    </location>
</feature>
<dbReference type="InterPro" id="IPR008160">
    <property type="entry name" value="Collagen"/>
</dbReference>